<accession>A0A7L7KT27</accession>
<organism evidence="2 3">
    <name type="scientific">Candidatus Xianfuyuplasma coldseepsis</name>
    <dbReference type="NCBI Taxonomy" id="2782163"/>
    <lineage>
        <taxon>Bacteria</taxon>
        <taxon>Bacillati</taxon>
        <taxon>Mycoplasmatota</taxon>
        <taxon>Mollicutes</taxon>
        <taxon>Candidatus Izemoplasmatales</taxon>
        <taxon>Candidatus Izemoplasmataceae</taxon>
        <taxon>Candidatus Xianfuyuplasma</taxon>
    </lineage>
</organism>
<sequence>MKIILSPSKTASYQTIAELPQLDLLYPTRTKKLVSTIRKMNQTTLSKALHVNGDLLKQTYHEYKNFYKSPGYQAFPSFTGLVFKQLDRDHYTSADYHYIQTHVRIFDALYGVLTPGTLIKPYRLDMKSSLGFNLYSYWDVDDAFEDELIINLASNEFSKMMSQPMISIEFYTTKNGRLQSLATYSKMARGQMLNYLIKHHITTRDGIQQFDCDNYRYDPTRSTADTYVFIR</sequence>
<dbReference type="PANTHER" id="PTHR30283">
    <property type="entry name" value="PEROXIDE STRESS RESPONSE PROTEIN YAAA"/>
    <property type="match status" value="1"/>
</dbReference>
<evidence type="ECO:0000313" key="3">
    <source>
        <dbReference type="Proteomes" id="UP000514720"/>
    </source>
</evidence>
<name>A0A7L7KT27_9MOLU</name>
<comment type="similarity">
    <text evidence="1">Belongs to the UPF0246 family.</text>
</comment>
<evidence type="ECO:0000256" key="1">
    <source>
        <dbReference type="HAMAP-Rule" id="MF_00652"/>
    </source>
</evidence>
<dbReference type="InterPro" id="IPR005583">
    <property type="entry name" value="YaaA"/>
</dbReference>
<dbReference type="EMBL" id="CP048914">
    <property type="protein sequence ID" value="QMS85857.1"/>
    <property type="molecule type" value="Genomic_DNA"/>
</dbReference>
<proteinExistence type="inferred from homology"/>
<dbReference type="HAMAP" id="MF_00652">
    <property type="entry name" value="UPF0246"/>
    <property type="match status" value="1"/>
</dbReference>
<dbReference type="KEGG" id="xcl:G4Z02_08890"/>
<dbReference type="RefSeq" id="WP_258877669.1">
    <property type="nucleotide sequence ID" value="NZ_CP048914.1"/>
</dbReference>
<reference evidence="2 3" key="1">
    <citation type="submission" date="2020-02" db="EMBL/GenBank/DDBJ databases">
        <authorList>
            <person name="Zheng R.K."/>
            <person name="Sun C.M."/>
        </authorList>
    </citation>
    <scope>NUCLEOTIDE SEQUENCE [LARGE SCALE GENOMIC DNA]</scope>
    <source>
        <strain evidence="3">zrk13</strain>
    </source>
</reference>
<gene>
    <name evidence="2" type="ORF">G4Z02_08890</name>
</gene>
<evidence type="ECO:0000313" key="2">
    <source>
        <dbReference type="EMBL" id="QMS85857.1"/>
    </source>
</evidence>
<dbReference type="PANTHER" id="PTHR30283:SF4">
    <property type="entry name" value="PEROXIDE STRESS RESISTANCE PROTEIN YAAA"/>
    <property type="match status" value="1"/>
</dbReference>
<dbReference type="GO" id="GO:0005829">
    <property type="term" value="C:cytosol"/>
    <property type="evidence" value="ECO:0007669"/>
    <property type="project" value="TreeGrafter"/>
</dbReference>
<dbReference type="Pfam" id="PF03883">
    <property type="entry name" value="H2O2_YaaD"/>
    <property type="match status" value="1"/>
</dbReference>
<protein>
    <recommendedName>
        <fullName evidence="1">UPF0246 protein G4Z02_08890</fullName>
    </recommendedName>
</protein>
<dbReference type="Proteomes" id="UP000514720">
    <property type="component" value="Chromosome"/>
</dbReference>
<dbReference type="GO" id="GO:0033194">
    <property type="term" value="P:response to hydroperoxide"/>
    <property type="evidence" value="ECO:0007669"/>
    <property type="project" value="TreeGrafter"/>
</dbReference>
<keyword evidence="3" id="KW-1185">Reference proteome</keyword>
<dbReference type="AlphaFoldDB" id="A0A7L7KT27"/>